<comment type="similarity">
    <text evidence="1 5">Belongs to the heat shock protein 70 family.</text>
</comment>
<dbReference type="InterPro" id="IPR013126">
    <property type="entry name" value="Hsp_70_fam"/>
</dbReference>
<dbReference type="FunFam" id="3.90.640.10:FF:000003">
    <property type="entry name" value="Molecular chaperone DnaK"/>
    <property type="match status" value="1"/>
</dbReference>
<dbReference type="InterPro" id="IPR018181">
    <property type="entry name" value="Heat_shock_70_CS"/>
</dbReference>
<dbReference type="SUPFAM" id="SSF100920">
    <property type="entry name" value="Heat shock protein 70kD (HSP70), peptide-binding domain"/>
    <property type="match status" value="1"/>
</dbReference>
<dbReference type="PROSITE" id="PS01036">
    <property type="entry name" value="HSP70_3"/>
    <property type="match status" value="1"/>
</dbReference>
<dbReference type="SUPFAM" id="SSF53067">
    <property type="entry name" value="Actin-like ATPase domain"/>
    <property type="match status" value="2"/>
</dbReference>
<evidence type="ECO:0000256" key="1">
    <source>
        <dbReference type="ARBA" id="ARBA00007381"/>
    </source>
</evidence>
<evidence type="ECO:0000256" key="4">
    <source>
        <dbReference type="ARBA" id="ARBA00023186"/>
    </source>
</evidence>
<evidence type="ECO:0000256" key="3">
    <source>
        <dbReference type="ARBA" id="ARBA00022840"/>
    </source>
</evidence>
<evidence type="ECO:0000256" key="2">
    <source>
        <dbReference type="ARBA" id="ARBA00022741"/>
    </source>
</evidence>
<evidence type="ECO:0000313" key="7">
    <source>
        <dbReference type="Proteomes" id="UP000422108"/>
    </source>
</evidence>
<dbReference type="FunFam" id="3.30.420.40:FF:000071">
    <property type="entry name" value="Molecular chaperone DnaK"/>
    <property type="match status" value="1"/>
</dbReference>
<dbReference type="GO" id="GO:0005524">
    <property type="term" value="F:ATP binding"/>
    <property type="evidence" value="ECO:0007669"/>
    <property type="project" value="UniProtKB-KW"/>
</dbReference>
<organism evidence="6 7">
    <name type="scientific">Desulfosarcina ovata subsp. ovata</name>
    <dbReference type="NCBI Taxonomy" id="2752305"/>
    <lineage>
        <taxon>Bacteria</taxon>
        <taxon>Pseudomonadati</taxon>
        <taxon>Thermodesulfobacteriota</taxon>
        <taxon>Desulfobacteria</taxon>
        <taxon>Desulfobacterales</taxon>
        <taxon>Desulfosarcinaceae</taxon>
        <taxon>Desulfosarcina</taxon>
    </lineage>
</organism>
<dbReference type="Pfam" id="PF00012">
    <property type="entry name" value="HSP70"/>
    <property type="match status" value="2"/>
</dbReference>
<dbReference type="PROSITE" id="PS00297">
    <property type="entry name" value="HSP70_1"/>
    <property type="match status" value="1"/>
</dbReference>
<dbReference type="PANTHER" id="PTHR19375">
    <property type="entry name" value="HEAT SHOCK PROTEIN 70KDA"/>
    <property type="match status" value="1"/>
</dbReference>
<keyword evidence="3 5" id="KW-0067">ATP-binding</keyword>
<dbReference type="Gene3D" id="3.30.420.40">
    <property type="match status" value="2"/>
</dbReference>
<sequence>MTTIVGIDLGTTNSEVAVYADGKISIITNDDNGIVPSVVGMDENGAVIVGRQAMNQAVVAPERTVLSIKRRMGSDAVIELGENRFSPQEISAFILKALKQRAEKHLGRPVTQAVITVPAYFTDVQRQATREAGQIAGLEVVRIINEPTAAALTYERGNTQTRRLLVYDLGGGTFDVSIVTIENGVVEVLASTGDNKLGGDDFDKKIVAELVTHLKNKYGMDVSGDRFVMARLLRAAETAKCALSTEPYTRIEEDHLTSKDGQVIHLSMELNRDHFETLIEADLSRTMQAVTRALKDADMLPGAIDQIILVGGSTRIPRIAQLLEEKFGIPPHGEIDPDLCVAMGAGIQSARETGQDHASVLVDITPYTFGTSAVGEVNGEPSMSQFVPLIRRNTKLPASRSEVFYTMYDNQEAVDVTVYQGEEPDATENVLLGNYLFNLTKAPAGSQIALYFDLNLNGILKLKALEKHTGKYIDAVIENALPRLDEEDLDQTRQRIDALWPQAPGSDAQPETDTLPSEYTDLVRRAQGHLDGTIEEEDREEIVNLIEDIRDALKAGDSDRARQHRDTLDDLLFYIED</sequence>
<keyword evidence="4" id="KW-0143">Chaperone</keyword>
<dbReference type="AlphaFoldDB" id="A0A5K8AC70"/>
<dbReference type="GO" id="GO:0140662">
    <property type="term" value="F:ATP-dependent protein folding chaperone"/>
    <property type="evidence" value="ECO:0007669"/>
    <property type="project" value="InterPro"/>
</dbReference>
<gene>
    <name evidence="6" type="primary">dnaK_1</name>
    <name evidence="6" type="ORF">DSCOOX_27940</name>
</gene>
<keyword evidence="2 5" id="KW-0547">Nucleotide-binding</keyword>
<dbReference type="Gene3D" id="2.60.34.10">
    <property type="entry name" value="Substrate Binding Domain Of DNAk, Chain A, domain 1"/>
    <property type="match status" value="1"/>
</dbReference>
<accession>A0A5K8AC70</accession>
<dbReference type="RefSeq" id="WP_155310782.1">
    <property type="nucleotide sequence ID" value="NZ_AP021879.1"/>
</dbReference>
<name>A0A5K8AC70_9BACT</name>
<evidence type="ECO:0000313" key="6">
    <source>
        <dbReference type="EMBL" id="BBO89614.1"/>
    </source>
</evidence>
<dbReference type="Gene3D" id="3.90.640.10">
    <property type="entry name" value="Actin, Chain A, domain 4"/>
    <property type="match status" value="1"/>
</dbReference>
<reference evidence="6 7" key="1">
    <citation type="submission" date="2019-11" db="EMBL/GenBank/DDBJ databases">
        <title>Comparative genomics of hydrocarbon-degrading Desulfosarcina strains.</title>
        <authorList>
            <person name="Watanabe M."/>
            <person name="Kojima H."/>
            <person name="Fukui M."/>
        </authorList>
    </citation>
    <scope>NUCLEOTIDE SEQUENCE [LARGE SCALE GENOMIC DNA]</scope>
    <source>
        <strain evidence="7">oXyS1</strain>
    </source>
</reference>
<dbReference type="InterPro" id="IPR043129">
    <property type="entry name" value="ATPase_NBD"/>
</dbReference>
<dbReference type="PROSITE" id="PS00329">
    <property type="entry name" value="HSP70_2"/>
    <property type="match status" value="1"/>
</dbReference>
<keyword evidence="7" id="KW-1185">Reference proteome</keyword>
<dbReference type="EMBL" id="AP021879">
    <property type="protein sequence ID" value="BBO89614.1"/>
    <property type="molecule type" value="Genomic_DNA"/>
</dbReference>
<dbReference type="InterPro" id="IPR029047">
    <property type="entry name" value="HSP70_peptide-bd_sf"/>
</dbReference>
<proteinExistence type="inferred from homology"/>
<dbReference type="Proteomes" id="UP000422108">
    <property type="component" value="Chromosome"/>
</dbReference>
<dbReference type="PRINTS" id="PR00301">
    <property type="entry name" value="HEATSHOCK70"/>
</dbReference>
<protein>
    <submittedName>
        <fullName evidence="6">Chaperone protein DnaK</fullName>
    </submittedName>
</protein>
<evidence type="ECO:0000256" key="5">
    <source>
        <dbReference type="RuleBase" id="RU003322"/>
    </source>
</evidence>